<name>A0AAD5U864_9FUNG</name>
<sequence length="763" mass="87223">METVENFLTPELRIKLINYTDATLSSMQQLAKTIISLKKNFHDASEPYPFFIPDYLNFAVLAEKYYHYYTPIIFLYLLLILTILSMIVVSIMYCCCGQEYTRFRRAGYSKFQKIYALLFFVLIFITQLIAVVGGFLGASTFSRGVEFSKSSILTLSKDYQTFKIDNLDSVLHKTANSLKSNLKENINLNKIRSHIDESTEKFFLEVQNAVKNVGEVCTDLKQDLTKFHDDANKVNELTLLVKSRLDEIVKKVFEINDIQSDTNGGKFRLLDEFEIKTGDLFNTIADVDEKILNINKKFLEYISDYNFNDINNIITSDFETLNSYISENMKSVTEEITTLTLAKIDFDHNALVNLTNIFMHSANETKKIFSDNNTFTKFFNYINGVNYVAFSITLAQLIFITIFIARSKIVAVRRCTLLFTFFWLVLSLLLLAYLAIGTTISDGCHFIYENNLNTMGDSYSGLWKGIRSVLDECYYGNDNKSFQNTGFDVKNSVESAIILQDWIDDMPGMTYKFKTMLGDFNSQDLAQNINEVVNTNYWKTLPDEEEVKAINATINSTAFQLQNVGTIYEYFPKLTGADDIRISFVKDVLSNQKAYLNSRLNTVIDEIKQSLIMQKNLNTEFIEITKKFNGLKNLLYKLNEENKVLSDLELIKNSAYAKLLNTLPTLRLDALKNSSISPQQILNKGLTCKVVSEDLFAVQSSVCNVMLNGVDYLWFALMIICFNGLFSIPIYVTASNHLADLKKVKANLVEKPSKKKSKKLSKK</sequence>
<comment type="caution">
    <text evidence="8">The sequence shown here is derived from an EMBL/GenBank/DDBJ whole genome shotgun (WGS) entry which is preliminary data.</text>
</comment>
<dbReference type="InterPro" id="IPR008795">
    <property type="entry name" value="Prominin"/>
</dbReference>
<evidence type="ECO:0000256" key="3">
    <source>
        <dbReference type="ARBA" id="ARBA00022692"/>
    </source>
</evidence>
<reference evidence="8" key="1">
    <citation type="submission" date="2020-05" db="EMBL/GenBank/DDBJ databases">
        <title>Phylogenomic resolution of chytrid fungi.</title>
        <authorList>
            <person name="Stajich J.E."/>
            <person name="Amses K."/>
            <person name="Simmons R."/>
            <person name="Seto K."/>
            <person name="Myers J."/>
            <person name="Bonds A."/>
            <person name="Quandt C.A."/>
            <person name="Barry K."/>
            <person name="Liu P."/>
            <person name="Grigoriev I."/>
            <person name="Longcore J.E."/>
            <person name="James T.Y."/>
        </authorList>
    </citation>
    <scope>NUCLEOTIDE SEQUENCE</scope>
    <source>
        <strain evidence="8">JEL0476</strain>
    </source>
</reference>
<dbReference type="AlphaFoldDB" id="A0AAD5U864"/>
<dbReference type="GO" id="GO:0016020">
    <property type="term" value="C:membrane"/>
    <property type="evidence" value="ECO:0007669"/>
    <property type="project" value="UniProtKB-SubCell"/>
</dbReference>
<comment type="similarity">
    <text evidence="2">Belongs to the prominin family.</text>
</comment>
<evidence type="ECO:0000256" key="7">
    <source>
        <dbReference type="SAM" id="Phobius"/>
    </source>
</evidence>
<dbReference type="Proteomes" id="UP001211065">
    <property type="component" value="Unassembled WGS sequence"/>
</dbReference>
<protein>
    <submittedName>
        <fullName evidence="8">Uncharacterized protein</fullName>
    </submittedName>
</protein>
<feature type="transmembrane region" description="Helical" evidence="7">
    <location>
        <begin position="417"/>
        <end position="436"/>
    </location>
</feature>
<keyword evidence="6" id="KW-0325">Glycoprotein</keyword>
<keyword evidence="5 7" id="KW-0472">Membrane</keyword>
<evidence type="ECO:0000256" key="1">
    <source>
        <dbReference type="ARBA" id="ARBA00004141"/>
    </source>
</evidence>
<feature type="transmembrane region" description="Helical" evidence="7">
    <location>
        <begin position="114"/>
        <end position="138"/>
    </location>
</feature>
<evidence type="ECO:0000256" key="4">
    <source>
        <dbReference type="ARBA" id="ARBA00022989"/>
    </source>
</evidence>
<dbReference type="PANTHER" id="PTHR22730">
    <property type="entry name" value="PROMININ PROM PROTEIN"/>
    <property type="match status" value="1"/>
</dbReference>
<keyword evidence="4 7" id="KW-1133">Transmembrane helix</keyword>
<keyword evidence="9" id="KW-1185">Reference proteome</keyword>
<feature type="transmembrane region" description="Helical" evidence="7">
    <location>
        <begin position="712"/>
        <end position="734"/>
    </location>
</feature>
<dbReference type="PANTHER" id="PTHR22730:SF1">
    <property type="entry name" value="PROMININ-LIKE PROTEIN"/>
    <property type="match status" value="1"/>
</dbReference>
<comment type="subcellular location">
    <subcellularLocation>
        <location evidence="1">Membrane</location>
        <topology evidence="1">Multi-pass membrane protein</topology>
    </subcellularLocation>
</comment>
<evidence type="ECO:0000256" key="6">
    <source>
        <dbReference type="ARBA" id="ARBA00023180"/>
    </source>
</evidence>
<gene>
    <name evidence="8" type="ORF">HK099_001216</name>
</gene>
<feature type="transmembrane region" description="Helical" evidence="7">
    <location>
        <begin position="387"/>
        <end position="405"/>
    </location>
</feature>
<keyword evidence="3 7" id="KW-0812">Transmembrane</keyword>
<proteinExistence type="inferred from homology"/>
<evidence type="ECO:0000313" key="9">
    <source>
        <dbReference type="Proteomes" id="UP001211065"/>
    </source>
</evidence>
<evidence type="ECO:0000256" key="2">
    <source>
        <dbReference type="ARBA" id="ARBA00006058"/>
    </source>
</evidence>
<evidence type="ECO:0000256" key="5">
    <source>
        <dbReference type="ARBA" id="ARBA00023136"/>
    </source>
</evidence>
<organism evidence="8 9">
    <name type="scientific">Clydaea vesicula</name>
    <dbReference type="NCBI Taxonomy" id="447962"/>
    <lineage>
        <taxon>Eukaryota</taxon>
        <taxon>Fungi</taxon>
        <taxon>Fungi incertae sedis</taxon>
        <taxon>Chytridiomycota</taxon>
        <taxon>Chytridiomycota incertae sedis</taxon>
        <taxon>Chytridiomycetes</taxon>
        <taxon>Lobulomycetales</taxon>
        <taxon>Lobulomycetaceae</taxon>
        <taxon>Clydaea</taxon>
    </lineage>
</organism>
<feature type="transmembrane region" description="Helical" evidence="7">
    <location>
        <begin position="73"/>
        <end position="93"/>
    </location>
</feature>
<accession>A0AAD5U864</accession>
<dbReference type="EMBL" id="JADGJW010000132">
    <property type="protein sequence ID" value="KAJ3223390.1"/>
    <property type="molecule type" value="Genomic_DNA"/>
</dbReference>
<evidence type="ECO:0000313" key="8">
    <source>
        <dbReference type="EMBL" id="KAJ3223390.1"/>
    </source>
</evidence>